<dbReference type="GO" id="GO:0061599">
    <property type="term" value="F:molybdopterin molybdotransferase activity"/>
    <property type="evidence" value="ECO:0007669"/>
    <property type="project" value="UniProtKB-UniRule"/>
</dbReference>
<comment type="cofactor">
    <cofactor evidence="6">
        <name>Mg(2+)</name>
        <dbReference type="ChEBI" id="CHEBI:18420"/>
    </cofactor>
</comment>
<proteinExistence type="inferred from homology"/>
<feature type="domain" description="MoaB/Mog" evidence="7">
    <location>
        <begin position="181"/>
        <end position="318"/>
    </location>
</feature>
<keyword evidence="4 6" id="KW-0501">Molybdenum cofactor biosynthesis</keyword>
<dbReference type="Gene3D" id="2.170.190.11">
    <property type="entry name" value="Molybdopterin biosynthesis moea protein, domain 3"/>
    <property type="match status" value="1"/>
</dbReference>
<dbReference type="InterPro" id="IPR036425">
    <property type="entry name" value="MoaB/Mog-like_dom_sf"/>
</dbReference>
<comment type="catalytic activity">
    <reaction evidence="5">
        <text>adenylyl-molybdopterin + molybdate = Mo-molybdopterin + AMP + H(+)</text>
        <dbReference type="Rhea" id="RHEA:35047"/>
        <dbReference type="ChEBI" id="CHEBI:15378"/>
        <dbReference type="ChEBI" id="CHEBI:36264"/>
        <dbReference type="ChEBI" id="CHEBI:62727"/>
        <dbReference type="ChEBI" id="CHEBI:71302"/>
        <dbReference type="ChEBI" id="CHEBI:456215"/>
        <dbReference type="EC" id="2.10.1.1"/>
    </reaction>
</comment>
<dbReference type="InterPro" id="IPR001453">
    <property type="entry name" value="MoaB/Mog_dom"/>
</dbReference>
<dbReference type="GO" id="GO:0005829">
    <property type="term" value="C:cytosol"/>
    <property type="evidence" value="ECO:0007669"/>
    <property type="project" value="TreeGrafter"/>
</dbReference>
<dbReference type="InterPro" id="IPR036135">
    <property type="entry name" value="MoeA_linker/N_sf"/>
</dbReference>
<dbReference type="InterPro" id="IPR005111">
    <property type="entry name" value="MoeA_C_domain_IV"/>
</dbReference>
<keyword evidence="9" id="KW-1185">Reference proteome</keyword>
<dbReference type="NCBIfam" id="TIGR00177">
    <property type="entry name" value="molyb_syn"/>
    <property type="match status" value="1"/>
</dbReference>
<dbReference type="eggNOG" id="COG0303">
    <property type="taxonomic scope" value="Bacteria"/>
</dbReference>
<dbReference type="EC" id="2.10.1.1" evidence="6"/>
<evidence type="ECO:0000313" key="8">
    <source>
        <dbReference type="EMBL" id="EAY26095.1"/>
    </source>
</evidence>
<protein>
    <recommendedName>
        <fullName evidence="6">Molybdopterin molybdenumtransferase</fullName>
        <ecNumber evidence="6">2.10.1.1</ecNumber>
    </recommendedName>
</protein>
<accession>A1ZTY2</accession>
<dbReference type="RefSeq" id="WP_002701478.1">
    <property type="nucleotide sequence ID" value="NZ_AAWS01000038.1"/>
</dbReference>
<dbReference type="Pfam" id="PF03453">
    <property type="entry name" value="MoeA_N"/>
    <property type="match status" value="1"/>
</dbReference>
<dbReference type="EMBL" id="AAWS01000038">
    <property type="protein sequence ID" value="EAY26095.1"/>
    <property type="molecule type" value="Genomic_DNA"/>
</dbReference>
<dbReference type="SMART" id="SM00852">
    <property type="entry name" value="MoCF_biosynth"/>
    <property type="match status" value="1"/>
</dbReference>
<comment type="similarity">
    <text evidence="3 6">Belongs to the MoeA family.</text>
</comment>
<evidence type="ECO:0000256" key="3">
    <source>
        <dbReference type="ARBA" id="ARBA00010763"/>
    </source>
</evidence>
<name>A1ZTY2_MICM2</name>
<organism evidence="8 9">
    <name type="scientific">Microscilla marina ATCC 23134</name>
    <dbReference type="NCBI Taxonomy" id="313606"/>
    <lineage>
        <taxon>Bacteria</taxon>
        <taxon>Pseudomonadati</taxon>
        <taxon>Bacteroidota</taxon>
        <taxon>Cytophagia</taxon>
        <taxon>Cytophagales</taxon>
        <taxon>Microscillaceae</taxon>
        <taxon>Microscilla</taxon>
    </lineage>
</organism>
<dbReference type="SUPFAM" id="SSF63882">
    <property type="entry name" value="MoeA N-terminal region -like"/>
    <property type="match status" value="1"/>
</dbReference>
<reference evidence="8 9" key="1">
    <citation type="submission" date="2007-01" db="EMBL/GenBank/DDBJ databases">
        <authorList>
            <person name="Haygood M."/>
            <person name="Podell S."/>
            <person name="Anderson C."/>
            <person name="Hopkinson B."/>
            <person name="Roe K."/>
            <person name="Barbeau K."/>
            <person name="Gaasterland T."/>
            <person name="Ferriera S."/>
            <person name="Johnson J."/>
            <person name="Kravitz S."/>
            <person name="Beeson K."/>
            <person name="Sutton G."/>
            <person name="Rogers Y.-H."/>
            <person name="Friedman R."/>
            <person name="Frazier M."/>
            <person name="Venter J.C."/>
        </authorList>
    </citation>
    <scope>NUCLEOTIDE SEQUENCE [LARGE SCALE GENOMIC DNA]</scope>
    <source>
        <strain evidence="8 9">ATCC 23134</strain>
    </source>
</reference>
<dbReference type="InterPro" id="IPR038987">
    <property type="entry name" value="MoeA-like"/>
</dbReference>
<evidence type="ECO:0000256" key="2">
    <source>
        <dbReference type="ARBA" id="ARBA00005046"/>
    </source>
</evidence>
<dbReference type="CDD" id="cd00887">
    <property type="entry name" value="MoeA"/>
    <property type="match status" value="1"/>
</dbReference>
<evidence type="ECO:0000313" key="9">
    <source>
        <dbReference type="Proteomes" id="UP000004095"/>
    </source>
</evidence>
<dbReference type="UniPathway" id="UPA00344"/>
<keyword evidence="6" id="KW-0479">Metal-binding</keyword>
<dbReference type="GO" id="GO:0006777">
    <property type="term" value="P:Mo-molybdopterin cofactor biosynthetic process"/>
    <property type="evidence" value="ECO:0007669"/>
    <property type="project" value="UniProtKB-UniRule"/>
</dbReference>
<dbReference type="PANTHER" id="PTHR10192:SF5">
    <property type="entry name" value="GEPHYRIN"/>
    <property type="match status" value="1"/>
</dbReference>
<dbReference type="SUPFAM" id="SSF63867">
    <property type="entry name" value="MoeA C-terminal domain-like"/>
    <property type="match status" value="1"/>
</dbReference>
<evidence type="ECO:0000256" key="1">
    <source>
        <dbReference type="ARBA" id="ARBA00002901"/>
    </source>
</evidence>
<keyword evidence="6" id="KW-0500">Molybdenum</keyword>
<dbReference type="PANTHER" id="PTHR10192">
    <property type="entry name" value="MOLYBDOPTERIN BIOSYNTHESIS PROTEIN"/>
    <property type="match status" value="1"/>
</dbReference>
<dbReference type="GO" id="GO:0046872">
    <property type="term" value="F:metal ion binding"/>
    <property type="evidence" value="ECO:0007669"/>
    <property type="project" value="UniProtKB-UniRule"/>
</dbReference>
<dbReference type="OrthoDB" id="9804758at2"/>
<evidence type="ECO:0000256" key="5">
    <source>
        <dbReference type="ARBA" id="ARBA00047317"/>
    </source>
</evidence>
<evidence type="ECO:0000259" key="7">
    <source>
        <dbReference type="SMART" id="SM00852"/>
    </source>
</evidence>
<dbReference type="Pfam" id="PF03454">
    <property type="entry name" value="MoeA_C"/>
    <property type="match status" value="1"/>
</dbReference>
<dbReference type="SUPFAM" id="SSF53218">
    <property type="entry name" value="Molybdenum cofactor biosynthesis proteins"/>
    <property type="match status" value="1"/>
</dbReference>
<gene>
    <name evidence="8" type="ORF">M23134_05968</name>
</gene>
<keyword evidence="6" id="KW-0808">Transferase</keyword>
<comment type="pathway">
    <text evidence="2 6">Cofactor biosynthesis; molybdopterin biosynthesis.</text>
</comment>
<evidence type="ECO:0000256" key="4">
    <source>
        <dbReference type="ARBA" id="ARBA00023150"/>
    </source>
</evidence>
<dbReference type="InterPro" id="IPR036688">
    <property type="entry name" value="MoeA_C_domain_IV_sf"/>
</dbReference>
<dbReference type="Gene3D" id="2.40.340.10">
    <property type="entry name" value="MoeA, C-terminal, domain IV"/>
    <property type="match status" value="1"/>
</dbReference>
<dbReference type="InterPro" id="IPR005110">
    <property type="entry name" value="MoeA_linker/N"/>
</dbReference>
<dbReference type="Pfam" id="PF00994">
    <property type="entry name" value="MoCF_biosynth"/>
    <property type="match status" value="1"/>
</dbReference>
<dbReference type="Proteomes" id="UP000004095">
    <property type="component" value="Unassembled WGS sequence"/>
</dbReference>
<dbReference type="Gene3D" id="3.40.980.10">
    <property type="entry name" value="MoaB/Mog-like domain"/>
    <property type="match status" value="1"/>
</dbReference>
<evidence type="ECO:0000256" key="6">
    <source>
        <dbReference type="RuleBase" id="RU365090"/>
    </source>
</evidence>
<comment type="function">
    <text evidence="1 6">Catalyzes the insertion of molybdate into adenylated molybdopterin with the concomitant release of AMP.</text>
</comment>
<dbReference type="AlphaFoldDB" id="A1ZTY2"/>
<sequence>MKSVDEATRVILDHPIDLEVETCSTSKALGRTLREEIKADRDFPPFDRVTMDGIAINYEDWKKGQTKFLVTGVQTAGSPPLEIAVANVALEIMTGAMRPEGASAVVPVEEVVFEEAQDGQRYATITAEVLTLNQNIHQQGKDRKAGDVLVPANTTIDHAEIAVAVTVGKTELKVTCQPKVAIVSTGNELVDTHETPAPYQIRRSNSYALSAALANRGIQAQLWHLPDDQTLIEEQLTSIFHEFDIIITSGGVSKGKKDYVPTVMKQLNVEKLFHRVKQRPGKPMWFGKKGNKVLFGLPGNPVSTLVGLFKYVIPYLDKIEGRTTSPVRYAKLGQDFKFDRNLTYFLSVNVINKEGELWANPVPGHGSGDFANLLECNAFLELSENQQNFLAGSVYPLIPFRNI</sequence>
<keyword evidence="6" id="KW-0460">Magnesium</keyword>
<dbReference type="Gene3D" id="3.90.105.10">
    <property type="entry name" value="Molybdopterin biosynthesis moea protein, domain 2"/>
    <property type="match status" value="1"/>
</dbReference>
<comment type="caution">
    <text evidence="8">The sequence shown here is derived from an EMBL/GenBank/DDBJ whole genome shotgun (WGS) entry which is preliminary data.</text>
</comment>